<accession>A0A347UCU9</accession>
<keyword evidence="4 5" id="KW-0884">PQQ biosynthesis</keyword>
<proteinExistence type="inferred from homology"/>
<dbReference type="GO" id="GO:0018189">
    <property type="term" value="P:pyrroloquinoline quinone biosynthetic process"/>
    <property type="evidence" value="ECO:0007669"/>
    <property type="project" value="UniProtKB-UniRule"/>
</dbReference>
<sequence length="35" mass="3860">MAWTAPVLKEVNCGMEINMYSPSEDGDRGGEPDLF</sequence>
<comment type="function">
    <text evidence="5">Required for coenzyme pyrroloquinoline quinone (PQQ) biosynthesis. PQQ is probably formed by cross-linking a specific glutamate to a specific tyrosine residue and excising these residues from the peptide.</text>
</comment>
<dbReference type="InterPro" id="IPR011725">
    <property type="entry name" value="PQQ_synth_PqqA"/>
</dbReference>
<evidence type="ECO:0000256" key="5">
    <source>
        <dbReference type="HAMAP-Rule" id="MF_00656"/>
    </source>
</evidence>
<dbReference type="UniPathway" id="UPA00539"/>
<evidence type="ECO:0000313" key="7">
    <source>
        <dbReference type="Proteomes" id="UP000261704"/>
    </source>
</evidence>
<dbReference type="KEGG" id="pamo:BAR1_01215"/>
<reference evidence="6 7" key="1">
    <citation type="submission" date="2018-09" db="EMBL/GenBank/DDBJ databases">
        <title>Profundibacter amoris BAR1 gen. nov., sp. nov., a new member of the Roseobacter clade isolated at Lokis Castle Vent Field on the Arctic Mid-Oceanic Ridge.</title>
        <authorList>
            <person name="Le Moine Bauer S."/>
            <person name="Sjoeberg A.G."/>
            <person name="L'Haridon S."/>
            <person name="Stokke R."/>
            <person name="Roalkvam I."/>
            <person name="Steen I.H."/>
            <person name="Dahle H."/>
        </authorList>
    </citation>
    <scope>NUCLEOTIDE SEQUENCE [LARGE SCALE GENOMIC DNA]</scope>
    <source>
        <strain evidence="6 7">BAR1</strain>
    </source>
</reference>
<evidence type="ECO:0000256" key="4">
    <source>
        <dbReference type="ARBA" id="ARBA00022905"/>
    </source>
</evidence>
<name>A0A347UCU9_9RHOB</name>
<dbReference type="Proteomes" id="UP000261704">
    <property type="component" value="Chromosome"/>
</dbReference>
<gene>
    <name evidence="5 6" type="primary">pqqA</name>
    <name evidence="6" type="ORF">BAR1_01215</name>
</gene>
<dbReference type="EMBL" id="CP032125">
    <property type="protein sequence ID" value="AXX96677.1"/>
    <property type="molecule type" value="Genomic_DNA"/>
</dbReference>
<dbReference type="AlphaFoldDB" id="A0A347UCU9"/>
<evidence type="ECO:0000256" key="2">
    <source>
        <dbReference type="ARBA" id="ARBA00009325"/>
    </source>
</evidence>
<comment type="similarity">
    <text evidence="2 5">Belongs to the PqqA family.</text>
</comment>
<feature type="cross-link" description="Pyrroloquinoline quinone (Glu-Tyr)" evidence="5">
    <location>
        <begin position="16"/>
        <end position="20"/>
    </location>
</feature>
<dbReference type="OrthoDB" id="8163745at2"/>
<keyword evidence="7" id="KW-1185">Reference proteome</keyword>
<dbReference type="RefSeq" id="WP_118941335.1">
    <property type="nucleotide sequence ID" value="NZ_CP032125.1"/>
</dbReference>
<dbReference type="Pfam" id="PF08042">
    <property type="entry name" value="PqqA"/>
    <property type="match status" value="1"/>
</dbReference>
<evidence type="ECO:0000313" key="6">
    <source>
        <dbReference type="EMBL" id="AXX96677.1"/>
    </source>
</evidence>
<dbReference type="HAMAP" id="MF_00656">
    <property type="entry name" value="PQQ_syn_PqqA"/>
    <property type="match status" value="1"/>
</dbReference>
<protein>
    <recommendedName>
        <fullName evidence="3 5">Coenzyme PQQ synthesis protein A</fullName>
    </recommendedName>
    <alternativeName>
        <fullName evidence="5">Pyrroloquinoline quinone biosynthesis protein A</fullName>
    </alternativeName>
</protein>
<organism evidence="6 7">
    <name type="scientific">Profundibacter amoris</name>
    <dbReference type="NCBI Taxonomy" id="2171755"/>
    <lineage>
        <taxon>Bacteria</taxon>
        <taxon>Pseudomonadati</taxon>
        <taxon>Pseudomonadota</taxon>
        <taxon>Alphaproteobacteria</taxon>
        <taxon>Rhodobacterales</taxon>
        <taxon>Paracoccaceae</taxon>
        <taxon>Profundibacter</taxon>
    </lineage>
</organism>
<dbReference type="NCBIfam" id="TIGR02107">
    <property type="entry name" value="PQQ_syn_pqqA"/>
    <property type="match status" value="1"/>
</dbReference>
<comment type="pathway">
    <text evidence="1 5">Cofactor biosynthesis; pyrroloquinoline quinone biosynthesis.</text>
</comment>
<evidence type="ECO:0000256" key="1">
    <source>
        <dbReference type="ARBA" id="ARBA00004886"/>
    </source>
</evidence>
<evidence type="ECO:0000256" key="3">
    <source>
        <dbReference type="ARBA" id="ARBA00015086"/>
    </source>
</evidence>